<evidence type="ECO:0000256" key="1">
    <source>
        <dbReference type="SAM" id="MobiDB-lite"/>
    </source>
</evidence>
<evidence type="ECO:0000313" key="3">
    <source>
        <dbReference type="Proteomes" id="UP000008387"/>
    </source>
</evidence>
<keyword evidence="3" id="KW-1185">Reference proteome</keyword>
<dbReference type="AlphaFoldDB" id="F8KQN3"/>
<dbReference type="HOGENOM" id="CLU_020394_0_0_7"/>
<evidence type="ECO:0000313" key="2">
    <source>
        <dbReference type="EMBL" id="CCB79037.1"/>
    </source>
</evidence>
<dbReference type="Proteomes" id="UP000008387">
    <property type="component" value="Chromosome"/>
</dbReference>
<dbReference type="RefSeq" id="WP_013889561.1">
    <property type="nucleotide sequence ID" value="NC_015674.1"/>
</dbReference>
<reference evidence="2 3" key="1">
    <citation type="journal article" date="2011" name="J. Bacteriol.">
        <title>Genome sequence of Helicobacter bizzozeronii strain CIII-1, an isolate from human gastric mucosa.</title>
        <authorList>
            <person name="Schott T."/>
            <person name="Rossi M."/>
            <person name="Hanninen M.L."/>
        </authorList>
    </citation>
    <scope>NUCLEOTIDE SEQUENCE [LARGE SCALE GENOMIC DNA]</scope>
    <source>
        <strain evidence="2 3">CIII-1</strain>
    </source>
</reference>
<name>F8KQN3_HELBC</name>
<dbReference type="STRING" id="1002804.HBZC1_00510"/>
<proteinExistence type="predicted"/>
<feature type="unsure residue" description="I or L" evidence="2">
    <location>
        <position position="684"/>
    </location>
</feature>
<sequence length="690" mass="76774">MATLDFEKLALAGVQPKEVLDFIKGTEHNFNLDALEKYYKDNGLDSEQITRALYHDLSNMQGFSFVSPKQSVKELAKPLFNTPIDTQPPSPPTQASLEAQSSANPPSPPTQASLEAQSSTLNPLSTPLTPPNVKKSAQEVLTEIKQKAQQLEADELHPLKEAGSELLEMFAGSPTAKHSRQIASYGELVEQAIEHKIPYSKLPDNVKHFLERRRVVDYGLTGAMIHQKEYQEGVDQGQLEYQSEITRQSILKVKDAKDLSDAQKKQIYKDRNIFRTLWNSAFKDPNEDLKQYQEDQRAKYLGKQAARDLYFHKNTDPQHSVFRFLFSSDPKEQEKSRQAVSNVIKAAGFEDVVFKDGDTYGLKEGKAYKIQEGFFETFSQFVVSNAGSLAGSIAGAKVGLARTRNFYGMAAGGAIGAFLGGSLDYALSNYVLDREGNFKDMLHYMAEQGVLSLVGDAVFKGVAKSAQSLKPLASLVGRGVDYIPFVGASKRFMSANVQAAQKVLEEVYTPEQEQALKEFANHFGGGVKLNAQPTGLNNRMKAQFGEDSKIYKAYQSVEDIFRLTKQTEQQEAFIRAIRADESGTLLAFLIEAGNSSPKAHNTLKGILNKTTQNLEEQLQQLHLKPTDIKAIFEDLEKGTKESYADVTERIIPQVLGDLKTTLNPNQAKQIRQEFINQGLDLETLFTTKRA</sequence>
<protein>
    <submittedName>
        <fullName evidence="2">Uncharacterized protein</fullName>
    </submittedName>
</protein>
<feature type="compositionally biased region" description="Polar residues" evidence="1">
    <location>
        <begin position="93"/>
        <end position="117"/>
    </location>
</feature>
<organism evidence="2 3">
    <name type="scientific">Helicobacter bizzozeronii (strain CIII-1)</name>
    <dbReference type="NCBI Taxonomy" id="1002804"/>
    <lineage>
        <taxon>Bacteria</taxon>
        <taxon>Pseudomonadati</taxon>
        <taxon>Campylobacterota</taxon>
        <taxon>Epsilonproteobacteria</taxon>
        <taxon>Campylobacterales</taxon>
        <taxon>Helicobacteraceae</taxon>
        <taxon>Helicobacter</taxon>
    </lineage>
</organism>
<feature type="region of interest" description="Disordered" evidence="1">
    <location>
        <begin position="80"/>
        <end position="135"/>
    </location>
</feature>
<gene>
    <name evidence="2" type="ordered locus">HBZC1_00510</name>
</gene>
<dbReference type="EMBL" id="FR871757">
    <property type="protein sequence ID" value="CCB79037.1"/>
    <property type="molecule type" value="Genomic_DNA"/>
</dbReference>
<dbReference type="KEGG" id="hbi:HBZC1_00510"/>
<accession>F8KQN3</accession>
<feature type="compositionally biased region" description="Low complexity" evidence="1">
    <location>
        <begin position="118"/>
        <end position="127"/>
    </location>
</feature>